<dbReference type="Gene3D" id="3.40.1710.10">
    <property type="entry name" value="abc type-2 transporter like domain"/>
    <property type="match status" value="1"/>
</dbReference>
<keyword evidence="2" id="KW-1003">Cell membrane</keyword>
<dbReference type="Proteomes" id="UP000190667">
    <property type="component" value="Unassembled WGS sequence"/>
</dbReference>
<dbReference type="GO" id="GO:0005886">
    <property type="term" value="C:plasma membrane"/>
    <property type="evidence" value="ECO:0007669"/>
    <property type="project" value="UniProtKB-SubCell"/>
</dbReference>
<evidence type="ECO:0000256" key="5">
    <source>
        <dbReference type="ARBA" id="ARBA00023136"/>
    </source>
</evidence>
<evidence type="ECO:0000259" key="7">
    <source>
        <dbReference type="Pfam" id="PF12698"/>
    </source>
</evidence>
<dbReference type="STRING" id="1926881.BTJ39_14660"/>
<dbReference type="PANTHER" id="PTHR30294:SF47">
    <property type="entry name" value="INNER MEMBRANE TRANSPORT PERMEASE YHHJ"/>
    <property type="match status" value="1"/>
</dbReference>
<dbReference type="RefSeq" id="WP_078003444.1">
    <property type="nucleotide sequence ID" value="NZ_MRUL01000010.1"/>
</dbReference>
<feature type="transmembrane region" description="Helical" evidence="6">
    <location>
        <begin position="264"/>
        <end position="285"/>
    </location>
</feature>
<comment type="subcellular location">
    <subcellularLocation>
        <location evidence="1">Cell membrane</location>
        <topology evidence="1">Multi-pass membrane protein</topology>
    </subcellularLocation>
</comment>
<dbReference type="InterPro" id="IPR051449">
    <property type="entry name" value="ABC-2_transporter_component"/>
</dbReference>
<evidence type="ECO:0000256" key="4">
    <source>
        <dbReference type="ARBA" id="ARBA00022989"/>
    </source>
</evidence>
<protein>
    <submittedName>
        <fullName evidence="8">Antibiotic ABC transporter permease</fullName>
    </submittedName>
</protein>
<feature type="transmembrane region" description="Helical" evidence="6">
    <location>
        <begin position="189"/>
        <end position="213"/>
    </location>
</feature>
<keyword evidence="9" id="KW-1185">Reference proteome</keyword>
<evidence type="ECO:0000256" key="6">
    <source>
        <dbReference type="SAM" id="Phobius"/>
    </source>
</evidence>
<dbReference type="AlphaFoldDB" id="A0A1S8YJV0"/>
<gene>
    <name evidence="8" type="ORF">BTJ39_14660</name>
</gene>
<proteinExistence type="predicted"/>
<dbReference type="GO" id="GO:0140359">
    <property type="term" value="F:ABC-type transporter activity"/>
    <property type="evidence" value="ECO:0007669"/>
    <property type="project" value="InterPro"/>
</dbReference>
<evidence type="ECO:0000256" key="2">
    <source>
        <dbReference type="ARBA" id="ARBA00022475"/>
    </source>
</evidence>
<evidence type="ECO:0000256" key="3">
    <source>
        <dbReference type="ARBA" id="ARBA00022692"/>
    </source>
</evidence>
<keyword evidence="4 6" id="KW-1133">Transmembrane helix</keyword>
<feature type="transmembrane region" description="Helical" evidence="6">
    <location>
        <begin position="29"/>
        <end position="49"/>
    </location>
</feature>
<keyword evidence="3 6" id="KW-0812">Transmembrane</keyword>
<feature type="transmembrane region" description="Helical" evidence="6">
    <location>
        <begin position="233"/>
        <end position="252"/>
    </location>
</feature>
<evidence type="ECO:0000313" key="8">
    <source>
        <dbReference type="EMBL" id="OON39175.1"/>
    </source>
</evidence>
<organism evidence="8 9">
    <name type="scientific">Izhakiella australiensis</name>
    <dbReference type="NCBI Taxonomy" id="1926881"/>
    <lineage>
        <taxon>Bacteria</taxon>
        <taxon>Pseudomonadati</taxon>
        <taxon>Pseudomonadota</taxon>
        <taxon>Gammaproteobacteria</taxon>
        <taxon>Enterobacterales</taxon>
        <taxon>Erwiniaceae</taxon>
        <taxon>Izhakiella</taxon>
    </lineage>
</organism>
<evidence type="ECO:0000313" key="9">
    <source>
        <dbReference type="Proteomes" id="UP000190667"/>
    </source>
</evidence>
<dbReference type="InterPro" id="IPR013525">
    <property type="entry name" value="ABC2_TM"/>
</dbReference>
<dbReference type="EMBL" id="MRUL01000010">
    <property type="protein sequence ID" value="OON39175.1"/>
    <property type="molecule type" value="Genomic_DNA"/>
</dbReference>
<accession>A0A1S8YJV0</accession>
<feature type="transmembrane region" description="Helical" evidence="6">
    <location>
        <begin position="292"/>
        <end position="313"/>
    </location>
</feature>
<dbReference type="Pfam" id="PF12698">
    <property type="entry name" value="ABC2_membrane_3"/>
    <property type="match status" value="1"/>
</dbReference>
<dbReference type="PANTHER" id="PTHR30294">
    <property type="entry name" value="MEMBRANE COMPONENT OF ABC TRANSPORTER YHHJ-RELATED"/>
    <property type="match status" value="1"/>
</dbReference>
<sequence length="384" mass="42780">MVMEVLKAHWHGFSRAFGHEIRTAWRKPAIHWLCWCFPLLLFALIGSAFSEGTLLHLPVAAVDNDHSNLSRTLIRDLNAGSHARIIRFDGDLPGARAQLESAGVYALLWIPRNFEADTLAGRQPRVTLYYNALMFGPGFYSTQDFAGLVSSLNSHYSALLASASGKTLPAMPTVALMYDSLFNASGSYIYYQQFSATIHLTQLFAVVCMIYVLARSRPLVKQRYFFASLIGKLLPYTLCFTTLLMVQLALLVGIFDARVVGDPFYMLTVAFFYVIAAQSIGLLLYAFTSSIIFAYMFTSILVGVAMSFSGTAMPQLSMPMPARFIADLEPLTHALAAMFDLFLRDIPVAPVINTCLLLLVYPLLAALLLRRRLKWRLAQKEVLS</sequence>
<feature type="domain" description="ABC-2 type transporter transmembrane" evidence="7">
    <location>
        <begin position="33"/>
        <end position="368"/>
    </location>
</feature>
<reference evidence="8 9" key="1">
    <citation type="submission" date="2016-12" db="EMBL/GenBank/DDBJ databases">
        <title>Izhakiella australiana sp. nov. of genus Izhakiella isolated from Australian desert.</title>
        <authorList>
            <person name="Ji M."/>
        </authorList>
    </citation>
    <scope>NUCLEOTIDE SEQUENCE [LARGE SCALE GENOMIC DNA]</scope>
    <source>
        <strain evidence="8 9">D4N98</strain>
    </source>
</reference>
<evidence type="ECO:0000256" key="1">
    <source>
        <dbReference type="ARBA" id="ARBA00004651"/>
    </source>
</evidence>
<feature type="transmembrane region" description="Helical" evidence="6">
    <location>
        <begin position="348"/>
        <end position="369"/>
    </location>
</feature>
<keyword evidence="5 6" id="KW-0472">Membrane</keyword>
<name>A0A1S8YJV0_9GAMM</name>
<dbReference type="OrthoDB" id="5592991at2"/>
<comment type="caution">
    <text evidence="8">The sequence shown here is derived from an EMBL/GenBank/DDBJ whole genome shotgun (WGS) entry which is preliminary data.</text>
</comment>